<reference evidence="2" key="1">
    <citation type="submission" date="2020-02" db="EMBL/GenBank/DDBJ databases">
        <authorList>
            <person name="Meier V. D."/>
        </authorList>
    </citation>
    <scope>NUCLEOTIDE SEQUENCE</scope>
    <source>
        <strain evidence="2">AVDCRST_MAG94</strain>
    </source>
</reference>
<sequence>MRPSAVAASEAPPQNSTPQTDKLKPRQLLDLRAGKNKL</sequence>
<accession>A0A6J4N3C7</accession>
<dbReference type="AlphaFoldDB" id="A0A6J4N3C7"/>
<proteinExistence type="predicted"/>
<feature type="region of interest" description="Disordered" evidence="1">
    <location>
        <begin position="1"/>
        <end position="38"/>
    </location>
</feature>
<protein>
    <submittedName>
        <fullName evidence="2">Uncharacterized protein</fullName>
    </submittedName>
</protein>
<organism evidence="2">
    <name type="scientific">uncultured Leptolyngbya sp</name>
    <dbReference type="NCBI Taxonomy" id="332963"/>
    <lineage>
        <taxon>Bacteria</taxon>
        <taxon>Bacillati</taxon>
        <taxon>Cyanobacteriota</taxon>
        <taxon>Cyanophyceae</taxon>
        <taxon>Leptolyngbyales</taxon>
        <taxon>Leptolyngbyaceae</taxon>
        <taxon>Leptolyngbya group</taxon>
        <taxon>Leptolyngbya</taxon>
        <taxon>environmental samples</taxon>
    </lineage>
</organism>
<feature type="compositionally biased region" description="Basic and acidic residues" evidence="1">
    <location>
        <begin position="21"/>
        <end position="38"/>
    </location>
</feature>
<evidence type="ECO:0000256" key="1">
    <source>
        <dbReference type="SAM" id="MobiDB-lite"/>
    </source>
</evidence>
<name>A0A6J4N3C7_9CYAN</name>
<evidence type="ECO:0000313" key="2">
    <source>
        <dbReference type="EMBL" id="CAA9373829.1"/>
    </source>
</evidence>
<gene>
    <name evidence="2" type="ORF">AVDCRST_MAG94-4371</name>
</gene>
<dbReference type="EMBL" id="CADCTY010001510">
    <property type="protein sequence ID" value="CAA9373829.1"/>
    <property type="molecule type" value="Genomic_DNA"/>
</dbReference>